<sequence>WPVSVASCASMTCRPDADAPAGSGSSARARRRAPPGRGRAVWAGVRLGARRLRRTRPPS</sequence>
<feature type="non-terminal residue" evidence="2">
    <location>
        <position position="59"/>
    </location>
</feature>
<feature type="non-terminal residue" evidence="2">
    <location>
        <position position="1"/>
    </location>
</feature>
<name>A0A6J4TZC9_9ACTN</name>
<feature type="region of interest" description="Disordered" evidence="1">
    <location>
        <begin position="13"/>
        <end position="40"/>
    </location>
</feature>
<organism evidence="2">
    <name type="scientific">uncultured Thermoleophilia bacterium</name>
    <dbReference type="NCBI Taxonomy" id="1497501"/>
    <lineage>
        <taxon>Bacteria</taxon>
        <taxon>Bacillati</taxon>
        <taxon>Actinomycetota</taxon>
        <taxon>Thermoleophilia</taxon>
        <taxon>environmental samples</taxon>
    </lineage>
</organism>
<gene>
    <name evidence="2" type="ORF">AVDCRST_MAG79-1415</name>
</gene>
<evidence type="ECO:0000256" key="1">
    <source>
        <dbReference type="SAM" id="MobiDB-lite"/>
    </source>
</evidence>
<protein>
    <submittedName>
        <fullName evidence="2">Uncharacterized protein</fullName>
    </submittedName>
</protein>
<evidence type="ECO:0000313" key="2">
    <source>
        <dbReference type="EMBL" id="CAA9536391.1"/>
    </source>
</evidence>
<dbReference type="EMBL" id="CADCWC010000218">
    <property type="protein sequence ID" value="CAA9536391.1"/>
    <property type="molecule type" value="Genomic_DNA"/>
</dbReference>
<reference evidence="2" key="1">
    <citation type="submission" date="2020-02" db="EMBL/GenBank/DDBJ databases">
        <authorList>
            <person name="Meier V. D."/>
        </authorList>
    </citation>
    <scope>NUCLEOTIDE SEQUENCE</scope>
    <source>
        <strain evidence="2">AVDCRST_MAG79</strain>
    </source>
</reference>
<proteinExistence type="predicted"/>
<dbReference type="AlphaFoldDB" id="A0A6J4TZC9"/>
<accession>A0A6J4TZC9</accession>